<reference evidence="1" key="1">
    <citation type="submission" date="2022-04" db="EMBL/GenBank/DDBJ databases">
        <title>Jade perch genome.</title>
        <authorList>
            <person name="Chao B."/>
        </authorList>
    </citation>
    <scope>NUCLEOTIDE SEQUENCE</scope>
    <source>
        <strain evidence="1">CB-2022</strain>
    </source>
</reference>
<protein>
    <submittedName>
        <fullName evidence="1">Uncharacterized protein</fullName>
    </submittedName>
</protein>
<comment type="caution">
    <text evidence="1">The sequence shown here is derived from an EMBL/GenBank/DDBJ whole genome shotgun (WGS) entry which is preliminary data.</text>
</comment>
<proteinExistence type="predicted"/>
<dbReference type="EMBL" id="CM041554">
    <property type="protein sequence ID" value="KAI3352023.1"/>
    <property type="molecule type" value="Genomic_DNA"/>
</dbReference>
<evidence type="ECO:0000313" key="2">
    <source>
        <dbReference type="Proteomes" id="UP000831701"/>
    </source>
</evidence>
<dbReference type="Proteomes" id="UP000831701">
    <property type="component" value="Chromosome 24"/>
</dbReference>
<name>A0ACB8V8Z3_9TELE</name>
<evidence type="ECO:0000313" key="1">
    <source>
        <dbReference type="EMBL" id="KAI3352023.1"/>
    </source>
</evidence>
<gene>
    <name evidence="1" type="ORF">L3Q82_020253</name>
</gene>
<keyword evidence="2" id="KW-1185">Reference proteome</keyword>
<sequence>MFSASIVDGGSKLWAQGLWCLSWRQPPNPVVDTGSQASCSPGWSWRQKLGSGRSSVRPYEEDYRFRPRRDSGKPSGASEGGSSTLPTLFTAGGEAVDLDWGHCRTVEEILRGISSIPPTCLPMRKRRLGSLRWTRPITQAEVTEVVHKLLAVARRLGWMRSALSTSNLWMLWAVLADTPLQHCMEVGDSASGVANRVVVPLFLKRGTGECVPTTGDHTSQPPWEGLQLVLERSQFGR</sequence>
<accession>A0ACB8V8Z3</accession>
<organism evidence="1 2">
    <name type="scientific">Scortum barcoo</name>
    <name type="common">barcoo grunter</name>
    <dbReference type="NCBI Taxonomy" id="214431"/>
    <lineage>
        <taxon>Eukaryota</taxon>
        <taxon>Metazoa</taxon>
        <taxon>Chordata</taxon>
        <taxon>Craniata</taxon>
        <taxon>Vertebrata</taxon>
        <taxon>Euteleostomi</taxon>
        <taxon>Actinopterygii</taxon>
        <taxon>Neopterygii</taxon>
        <taxon>Teleostei</taxon>
        <taxon>Neoteleostei</taxon>
        <taxon>Acanthomorphata</taxon>
        <taxon>Eupercaria</taxon>
        <taxon>Centrarchiformes</taxon>
        <taxon>Terapontoidei</taxon>
        <taxon>Terapontidae</taxon>
        <taxon>Scortum</taxon>
    </lineage>
</organism>